<protein>
    <recommendedName>
        <fullName evidence="12 15">Protein disulfide-isomerase</fullName>
        <ecNumber evidence="5 15">5.3.4.1</ecNumber>
    </recommendedName>
</protein>
<keyword evidence="20" id="KW-1185">Reference proteome</keyword>
<dbReference type="CDD" id="cd02981">
    <property type="entry name" value="PDI_b_family"/>
    <property type="match status" value="1"/>
</dbReference>
<feature type="domain" description="Thioredoxin" evidence="17">
    <location>
        <begin position="342"/>
        <end position="470"/>
    </location>
</feature>
<feature type="domain" description="Thioredoxin" evidence="17">
    <location>
        <begin position="5"/>
        <end position="134"/>
    </location>
</feature>
<dbReference type="PANTHER" id="PTHR18929:SF132">
    <property type="entry name" value="PROTEIN DISULFIDE-ISOMERASE A3"/>
    <property type="match status" value="1"/>
</dbReference>
<evidence type="ECO:0000256" key="9">
    <source>
        <dbReference type="ARBA" id="ARBA00023157"/>
    </source>
</evidence>
<evidence type="ECO:0000256" key="1">
    <source>
        <dbReference type="ARBA" id="ARBA00001182"/>
    </source>
</evidence>
<accession>A0AAD5UN12</accession>
<keyword evidence="8" id="KW-0256">Endoplasmic reticulum</keyword>
<dbReference type="PANTHER" id="PTHR18929">
    <property type="entry name" value="PROTEIN DISULFIDE ISOMERASE"/>
    <property type="match status" value="1"/>
</dbReference>
<feature type="signal peptide" evidence="15">
    <location>
        <begin position="1"/>
        <end position="16"/>
    </location>
</feature>
<evidence type="ECO:0000256" key="7">
    <source>
        <dbReference type="ARBA" id="ARBA00022737"/>
    </source>
</evidence>
<keyword evidence="11 13" id="KW-0676">Redox-active center</keyword>
<dbReference type="InterPro" id="IPR005792">
    <property type="entry name" value="Prot_disulphide_isomerase"/>
</dbReference>
<dbReference type="FunFam" id="3.40.30.10:FF:000027">
    <property type="entry name" value="protein disulfide-isomerase A2"/>
    <property type="match status" value="1"/>
</dbReference>
<comment type="similarity">
    <text evidence="4 14">Belongs to the protein disulfide isomerase family.</text>
</comment>
<comment type="catalytic activity">
    <reaction evidence="1 15">
        <text>Catalyzes the rearrangement of -S-S- bonds in proteins.</text>
        <dbReference type="EC" id="5.3.4.1"/>
    </reaction>
</comment>
<evidence type="ECO:0000259" key="17">
    <source>
        <dbReference type="PROSITE" id="PS51352"/>
    </source>
</evidence>
<evidence type="ECO:0000313" key="18">
    <source>
        <dbReference type="EMBL" id="KAJ3262356.1"/>
    </source>
</evidence>
<dbReference type="EMBL" id="JADGKB010000002">
    <property type="protein sequence ID" value="KAJ3262382.1"/>
    <property type="molecule type" value="Genomic_DNA"/>
</dbReference>
<evidence type="ECO:0000256" key="12">
    <source>
        <dbReference type="ARBA" id="ARBA00039846"/>
    </source>
</evidence>
<dbReference type="NCBIfam" id="TIGR01130">
    <property type="entry name" value="ER_PDI_fam"/>
    <property type="match status" value="1"/>
</dbReference>
<keyword evidence="7" id="KW-0677">Repeat</keyword>
<feature type="disulfide bond" description="Redox-active" evidence="13">
    <location>
        <begin position="392"/>
        <end position="395"/>
    </location>
</feature>
<evidence type="ECO:0000313" key="20">
    <source>
        <dbReference type="Proteomes" id="UP001210925"/>
    </source>
</evidence>
<evidence type="ECO:0000256" key="14">
    <source>
        <dbReference type="RuleBase" id="RU004208"/>
    </source>
</evidence>
<dbReference type="InterPro" id="IPR036249">
    <property type="entry name" value="Thioredoxin-like_sf"/>
</dbReference>
<evidence type="ECO:0000256" key="8">
    <source>
        <dbReference type="ARBA" id="ARBA00022824"/>
    </source>
</evidence>
<organism evidence="19 20">
    <name type="scientific">Boothiomyces macroporosus</name>
    <dbReference type="NCBI Taxonomy" id="261099"/>
    <lineage>
        <taxon>Eukaryota</taxon>
        <taxon>Fungi</taxon>
        <taxon>Fungi incertae sedis</taxon>
        <taxon>Chytridiomycota</taxon>
        <taxon>Chytridiomycota incertae sedis</taxon>
        <taxon>Chytridiomycetes</taxon>
        <taxon>Rhizophydiales</taxon>
        <taxon>Terramycetaceae</taxon>
        <taxon>Boothiomyces</taxon>
    </lineage>
</organism>
<dbReference type="EC" id="5.3.4.1" evidence="5 15"/>
<comment type="caution">
    <text evidence="19">The sequence shown here is derived from an EMBL/GenBank/DDBJ whole genome shotgun (WGS) entry which is preliminary data.</text>
</comment>
<evidence type="ECO:0000256" key="16">
    <source>
        <dbReference type="SAM" id="MobiDB-lite"/>
    </source>
</evidence>
<evidence type="ECO:0000256" key="13">
    <source>
        <dbReference type="PIRSR" id="PIRSR605792-51"/>
    </source>
</evidence>
<feature type="region of interest" description="Disordered" evidence="16">
    <location>
        <begin position="473"/>
        <end position="493"/>
    </location>
</feature>
<dbReference type="GO" id="GO:0005788">
    <property type="term" value="C:endoplasmic reticulum lumen"/>
    <property type="evidence" value="ECO:0007669"/>
    <property type="project" value="UniProtKB-SubCell"/>
</dbReference>
<dbReference type="NCBIfam" id="TIGR01126">
    <property type="entry name" value="pdi_dom"/>
    <property type="match status" value="2"/>
</dbReference>
<dbReference type="GO" id="GO:0006457">
    <property type="term" value="P:protein folding"/>
    <property type="evidence" value="ECO:0007669"/>
    <property type="project" value="TreeGrafter"/>
</dbReference>
<evidence type="ECO:0000256" key="6">
    <source>
        <dbReference type="ARBA" id="ARBA00022729"/>
    </source>
</evidence>
<evidence type="ECO:0000313" key="19">
    <source>
        <dbReference type="EMBL" id="KAJ3262382.1"/>
    </source>
</evidence>
<dbReference type="InterPro" id="IPR005788">
    <property type="entry name" value="PDI_thioredoxin-like_dom"/>
</dbReference>
<dbReference type="AlphaFoldDB" id="A0AAD5UN12"/>
<reference evidence="19" key="1">
    <citation type="submission" date="2020-05" db="EMBL/GenBank/DDBJ databases">
        <title>Phylogenomic resolution of chytrid fungi.</title>
        <authorList>
            <person name="Stajich J.E."/>
            <person name="Amses K."/>
            <person name="Simmons R."/>
            <person name="Seto K."/>
            <person name="Myers J."/>
            <person name="Bonds A."/>
            <person name="Quandt C.A."/>
            <person name="Barry K."/>
            <person name="Liu P."/>
            <person name="Grigoriev I."/>
            <person name="Longcore J.E."/>
            <person name="James T.Y."/>
        </authorList>
    </citation>
    <scope>NUCLEOTIDE SEQUENCE</scope>
    <source>
        <strain evidence="19">PLAUS21</strain>
    </source>
</reference>
<evidence type="ECO:0000256" key="15">
    <source>
        <dbReference type="RuleBase" id="RU361130"/>
    </source>
</evidence>
<dbReference type="Proteomes" id="UP001210925">
    <property type="component" value="Unassembled WGS sequence"/>
</dbReference>
<dbReference type="Pfam" id="PF13848">
    <property type="entry name" value="Thioredoxin_6"/>
    <property type="match status" value="1"/>
</dbReference>
<dbReference type="CDD" id="cd02995">
    <property type="entry name" value="PDI_a_PDI_a'_C"/>
    <property type="match status" value="1"/>
</dbReference>
<evidence type="ECO:0000256" key="3">
    <source>
        <dbReference type="ARBA" id="ARBA00004319"/>
    </source>
</evidence>
<keyword evidence="9 13" id="KW-1015">Disulfide bond</keyword>
<feature type="disulfide bond" description="Redox-active" evidence="13">
    <location>
        <begin position="59"/>
        <end position="62"/>
    </location>
</feature>
<dbReference type="InterPro" id="IPR013766">
    <property type="entry name" value="Thioredoxin_domain"/>
</dbReference>
<dbReference type="FunFam" id="3.40.30.10:FF:000185">
    <property type="entry name" value="Protein disulfide-isomerase"/>
    <property type="match status" value="1"/>
</dbReference>
<dbReference type="EMBL" id="JADGKB010000002">
    <property type="protein sequence ID" value="KAJ3262356.1"/>
    <property type="molecule type" value="Genomic_DNA"/>
</dbReference>
<keyword evidence="10 15" id="KW-0413">Isomerase</keyword>
<comment type="subcellular location">
    <subcellularLocation>
        <location evidence="3">Endoplasmic reticulum lumen</location>
    </subcellularLocation>
</comment>
<dbReference type="PRINTS" id="PR00421">
    <property type="entry name" value="THIOREDOXIN"/>
</dbReference>
<dbReference type="PROSITE" id="PS51352">
    <property type="entry name" value="THIOREDOXIN_2"/>
    <property type="match status" value="2"/>
</dbReference>
<evidence type="ECO:0000256" key="2">
    <source>
        <dbReference type="ARBA" id="ARBA00002692"/>
    </source>
</evidence>
<dbReference type="InterPro" id="IPR017937">
    <property type="entry name" value="Thioredoxin_CS"/>
</dbReference>
<comment type="function">
    <text evidence="2">Participates in the folding of proteins containing disulfide bonds, may be involved in glycosylation, prolyl hydroxylation and triglyceride transfer.</text>
</comment>
<evidence type="ECO:0000256" key="4">
    <source>
        <dbReference type="ARBA" id="ARBA00006347"/>
    </source>
</evidence>
<feature type="compositionally biased region" description="Basic and acidic residues" evidence="16">
    <location>
        <begin position="484"/>
        <end position="493"/>
    </location>
</feature>
<gene>
    <name evidence="19" type="primary">PDI1_2</name>
    <name evidence="18" type="synonym">PDI1_1</name>
    <name evidence="18" type="ORF">HK103_002771</name>
    <name evidence="19" type="ORF">HK103_002798</name>
</gene>
<evidence type="ECO:0000256" key="10">
    <source>
        <dbReference type="ARBA" id="ARBA00023235"/>
    </source>
</evidence>
<dbReference type="SUPFAM" id="SSF52833">
    <property type="entry name" value="Thioredoxin-like"/>
    <property type="match status" value="4"/>
</dbReference>
<dbReference type="Pfam" id="PF00085">
    <property type="entry name" value="Thioredoxin"/>
    <property type="match status" value="2"/>
</dbReference>
<name>A0AAD5UN12_9FUNG</name>
<dbReference type="GO" id="GO:0003756">
    <property type="term" value="F:protein disulfide isomerase activity"/>
    <property type="evidence" value="ECO:0007669"/>
    <property type="project" value="UniProtKB-EC"/>
</dbReference>
<dbReference type="FunFam" id="3.40.30.10:FF:000139">
    <property type="entry name" value="Protein disulfide-isomerase"/>
    <property type="match status" value="1"/>
</dbReference>
<dbReference type="PROSITE" id="PS00194">
    <property type="entry name" value="THIOREDOXIN_1"/>
    <property type="match status" value="2"/>
</dbReference>
<feature type="chain" id="PRO_5042311501" description="Protein disulfide-isomerase" evidence="15">
    <location>
        <begin position="17"/>
        <end position="493"/>
    </location>
</feature>
<evidence type="ECO:0000256" key="5">
    <source>
        <dbReference type="ARBA" id="ARBA00012723"/>
    </source>
</evidence>
<dbReference type="Gene3D" id="3.40.30.10">
    <property type="entry name" value="Glutaredoxin"/>
    <property type="match status" value="4"/>
</dbReference>
<keyword evidence="6 15" id="KW-0732">Signal</keyword>
<dbReference type="GO" id="GO:0034976">
    <property type="term" value="P:response to endoplasmic reticulum stress"/>
    <property type="evidence" value="ECO:0007669"/>
    <property type="project" value="TreeGrafter"/>
</dbReference>
<proteinExistence type="inferred from homology"/>
<evidence type="ECO:0000256" key="11">
    <source>
        <dbReference type="ARBA" id="ARBA00023284"/>
    </source>
</evidence>
<sequence length="493" mass="54744">MKFSLFALAAFAAAHAGHDDHDHDHSDEQSDVVVLTDTNFKSFLTENPLSLIEFYAPWCGHCKQLKPEYERAATELLEKVPLAKVDCTVEKTTCEDYGIQGFPTLKIFRDGTPSDYKGQRTSTSIVDTMKKQLLPAVSELTTKSELEALTEENKVVVVGFFAEGSKERGVFDKVASVLRDDYIFAATSSEKLIKANDVAAPAVVLFKKFDEGKNTFDGKYEKDALSEFVKVSATPVMDDIGPQNYEKYMSMGLPMGYFFYSTPEQRSEHGPTFEAIAKEHKGKINFVYLDANLYGAHADNVGLKQGEWPAFAIHNTVKNEKFPYDQSKALEAADIKALVKGFASGTLKPTLKSEEIPESNDEPVKVVVGKNFKSLVLDEKKDVLIEFYAPWCGHCKQLAPKWEELGAEIAKKTSDIVIAKCDATANDVPVDIQGFPTIILFKADSNERVTFNGERSVESFKEFLIKNAVHGEQLAGEAESSESSDDKVEREEL</sequence>
<dbReference type="CDD" id="cd02982">
    <property type="entry name" value="PDI_b'_family"/>
    <property type="match status" value="1"/>
</dbReference>
<dbReference type="FunFam" id="3.40.30.10:FF:000017">
    <property type="entry name" value="Protein disulfide-isomerase A4"/>
    <property type="match status" value="1"/>
</dbReference>